<sequence length="431" mass="47868">MIWYFEIQDLIDEWEPEPLVPVLTDFQKQELERTPIIIGQAGLKSKAVDGRERLNFSSFNFLGIMNQESTKEKAIEALRKYGVGTCGPPGFYGTLDVHLELEETIAKFLGTEAAIIYSQGFSCISSVIPAFSKRGDIIVADEGVNFAIQKGIQISRSHIRWFKHNDMEDLERVLKEVQAERKKKKLPLTRQFIIVEGVYSNSGSICNLPRLLELKNEYKYRLMVEESMSVGVLGANGRGISEHFNIPACEIDMIIATMSNALASSGGFCAGSKEICEHQRLSGLAYTFSAALPAMLAVAAIEGIKFAESNPQAFNQLAQNSKSMHTALVKAANGLPLRIDGEPGSPIFHVRLTAPSGNRDDDERFLQEIVDWAAKDGILLTRAKYVINQELLPNDPSIRVSVSAGFTKRDVERVANVIRDGARKAFKNRRL</sequence>
<dbReference type="EMBL" id="JADGKB010000005">
    <property type="protein sequence ID" value="KAJ3261607.1"/>
    <property type="molecule type" value="Genomic_DNA"/>
</dbReference>
<keyword evidence="7" id="KW-0663">Pyridoxal phosphate</keyword>
<dbReference type="Gene3D" id="3.40.640.10">
    <property type="entry name" value="Type I PLP-dependent aspartate aminotransferase-like (Major domain)"/>
    <property type="match status" value="1"/>
</dbReference>
<evidence type="ECO:0000313" key="12">
    <source>
        <dbReference type="EMBL" id="KAJ3261607.1"/>
    </source>
</evidence>
<dbReference type="InterPro" id="IPR015424">
    <property type="entry name" value="PyrdxlP-dep_Trfase"/>
</dbReference>
<evidence type="ECO:0000259" key="11">
    <source>
        <dbReference type="Pfam" id="PF00155"/>
    </source>
</evidence>
<evidence type="ECO:0000256" key="2">
    <source>
        <dbReference type="ARBA" id="ARBA00004760"/>
    </source>
</evidence>
<gene>
    <name evidence="12" type="primary">LCB1</name>
    <name evidence="12" type="ORF">HK103_005445</name>
</gene>
<keyword evidence="8" id="KW-0746">Sphingolipid metabolism</keyword>
<dbReference type="AlphaFoldDB" id="A0AAD5Y642"/>
<keyword evidence="10" id="KW-0012">Acyltransferase</keyword>
<dbReference type="EC" id="2.3.1.50" evidence="5"/>
<dbReference type="InterPro" id="IPR004839">
    <property type="entry name" value="Aminotransferase_I/II_large"/>
</dbReference>
<evidence type="ECO:0000256" key="10">
    <source>
        <dbReference type="ARBA" id="ARBA00023315"/>
    </source>
</evidence>
<evidence type="ECO:0000256" key="8">
    <source>
        <dbReference type="ARBA" id="ARBA00022919"/>
    </source>
</evidence>
<dbReference type="GO" id="GO:0016020">
    <property type="term" value="C:membrane"/>
    <property type="evidence" value="ECO:0007669"/>
    <property type="project" value="GOC"/>
</dbReference>
<evidence type="ECO:0000256" key="6">
    <source>
        <dbReference type="ARBA" id="ARBA00022679"/>
    </source>
</evidence>
<evidence type="ECO:0000256" key="1">
    <source>
        <dbReference type="ARBA" id="ARBA00001933"/>
    </source>
</evidence>
<feature type="domain" description="Aminotransferase class I/classII large" evidence="11">
    <location>
        <begin position="55"/>
        <end position="418"/>
    </location>
</feature>
<evidence type="ECO:0000313" key="13">
    <source>
        <dbReference type="Proteomes" id="UP001210925"/>
    </source>
</evidence>
<dbReference type="PANTHER" id="PTHR13693">
    <property type="entry name" value="CLASS II AMINOTRANSFERASE/8-AMINO-7-OXONONANOATE SYNTHASE"/>
    <property type="match status" value="1"/>
</dbReference>
<evidence type="ECO:0000256" key="3">
    <source>
        <dbReference type="ARBA" id="ARBA00004991"/>
    </source>
</evidence>
<comment type="pathway">
    <text evidence="2">Lipid metabolism; sphingolipid metabolism.</text>
</comment>
<dbReference type="Gene3D" id="3.90.1150.10">
    <property type="entry name" value="Aspartate Aminotransferase, domain 1"/>
    <property type="match status" value="1"/>
</dbReference>
<dbReference type="GO" id="GO:0005783">
    <property type="term" value="C:endoplasmic reticulum"/>
    <property type="evidence" value="ECO:0007669"/>
    <property type="project" value="TreeGrafter"/>
</dbReference>
<dbReference type="FunFam" id="3.40.640.10:FF:000049">
    <property type="entry name" value="serine palmitoyltransferase 1 isoform X1"/>
    <property type="match status" value="1"/>
</dbReference>
<comment type="cofactor">
    <cofactor evidence="1">
        <name>pyridoxal 5'-phosphate</name>
        <dbReference type="ChEBI" id="CHEBI:597326"/>
    </cofactor>
</comment>
<dbReference type="GO" id="GO:0046512">
    <property type="term" value="P:sphingosine biosynthetic process"/>
    <property type="evidence" value="ECO:0007669"/>
    <property type="project" value="TreeGrafter"/>
</dbReference>
<keyword evidence="6" id="KW-0808">Transferase</keyword>
<dbReference type="Proteomes" id="UP001210925">
    <property type="component" value="Unassembled WGS sequence"/>
</dbReference>
<comment type="similarity">
    <text evidence="4">Belongs to the class-II pyridoxal-phosphate-dependent aminotransferase family.</text>
</comment>
<accession>A0AAD5Y642</accession>
<evidence type="ECO:0000256" key="5">
    <source>
        <dbReference type="ARBA" id="ARBA00013220"/>
    </source>
</evidence>
<comment type="pathway">
    <text evidence="3">Sphingolipid metabolism.</text>
</comment>
<evidence type="ECO:0000256" key="4">
    <source>
        <dbReference type="ARBA" id="ARBA00008392"/>
    </source>
</evidence>
<evidence type="ECO:0000256" key="9">
    <source>
        <dbReference type="ARBA" id="ARBA00023098"/>
    </source>
</evidence>
<dbReference type="InterPro" id="IPR015421">
    <property type="entry name" value="PyrdxlP-dep_Trfase_major"/>
</dbReference>
<dbReference type="GO" id="GO:0046513">
    <property type="term" value="P:ceramide biosynthetic process"/>
    <property type="evidence" value="ECO:0007669"/>
    <property type="project" value="TreeGrafter"/>
</dbReference>
<keyword evidence="13" id="KW-1185">Reference proteome</keyword>
<protein>
    <recommendedName>
        <fullName evidence="5">serine C-palmitoyltransferase</fullName>
        <ecNumber evidence="5">2.3.1.50</ecNumber>
    </recommendedName>
</protein>
<dbReference type="InterPro" id="IPR015422">
    <property type="entry name" value="PyrdxlP-dep_Trfase_small"/>
</dbReference>
<dbReference type="PANTHER" id="PTHR13693:SF2">
    <property type="entry name" value="SERINE PALMITOYLTRANSFERASE 1"/>
    <property type="match status" value="1"/>
</dbReference>
<name>A0AAD5Y642_9FUNG</name>
<proteinExistence type="inferred from homology"/>
<dbReference type="InterPro" id="IPR050087">
    <property type="entry name" value="AON_synthase_class-II"/>
</dbReference>
<dbReference type="Pfam" id="PF00155">
    <property type="entry name" value="Aminotran_1_2"/>
    <property type="match status" value="1"/>
</dbReference>
<dbReference type="SUPFAM" id="SSF53383">
    <property type="entry name" value="PLP-dependent transferases"/>
    <property type="match status" value="1"/>
</dbReference>
<reference evidence="12" key="1">
    <citation type="submission" date="2020-05" db="EMBL/GenBank/DDBJ databases">
        <title>Phylogenomic resolution of chytrid fungi.</title>
        <authorList>
            <person name="Stajich J.E."/>
            <person name="Amses K."/>
            <person name="Simmons R."/>
            <person name="Seto K."/>
            <person name="Myers J."/>
            <person name="Bonds A."/>
            <person name="Quandt C.A."/>
            <person name="Barry K."/>
            <person name="Liu P."/>
            <person name="Grigoriev I."/>
            <person name="Longcore J.E."/>
            <person name="James T.Y."/>
        </authorList>
    </citation>
    <scope>NUCLEOTIDE SEQUENCE</scope>
    <source>
        <strain evidence="12">PLAUS21</strain>
    </source>
</reference>
<organism evidence="12 13">
    <name type="scientific">Boothiomyces macroporosus</name>
    <dbReference type="NCBI Taxonomy" id="261099"/>
    <lineage>
        <taxon>Eukaryota</taxon>
        <taxon>Fungi</taxon>
        <taxon>Fungi incertae sedis</taxon>
        <taxon>Chytridiomycota</taxon>
        <taxon>Chytridiomycota incertae sedis</taxon>
        <taxon>Chytridiomycetes</taxon>
        <taxon>Rhizophydiales</taxon>
        <taxon>Terramycetaceae</taxon>
        <taxon>Boothiomyces</taxon>
    </lineage>
</organism>
<dbReference type="GO" id="GO:0030170">
    <property type="term" value="F:pyridoxal phosphate binding"/>
    <property type="evidence" value="ECO:0007669"/>
    <property type="project" value="InterPro"/>
</dbReference>
<comment type="caution">
    <text evidence="12">The sequence shown here is derived from an EMBL/GenBank/DDBJ whole genome shotgun (WGS) entry which is preliminary data.</text>
</comment>
<evidence type="ECO:0000256" key="7">
    <source>
        <dbReference type="ARBA" id="ARBA00022898"/>
    </source>
</evidence>
<keyword evidence="9" id="KW-0443">Lipid metabolism</keyword>
<dbReference type="GO" id="GO:0004758">
    <property type="term" value="F:serine C-palmitoyltransferase activity"/>
    <property type="evidence" value="ECO:0007669"/>
    <property type="project" value="UniProtKB-EC"/>
</dbReference>